<reference evidence="15" key="1">
    <citation type="submission" date="2023-03" db="EMBL/GenBank/DDBJ databases">
        <title>Mating type loci evolution in Malassezia.</title>
        <authorList>
            <person name="Coelho M.A."/>
        </authorList>
    </citation>
    <scope>NUCLEOTIDE SEQUENCE</scope>
    <source>
        <strain evidence="15">CBS 11721</strain>
    </source>
</reference>
<organism evidence="15 16">
    <name type="scientific">Malassezia cuniculi</name>
    <dbReference type="NCBI Taxonomy" id="948313"/>
    <lineage>
        <taxon>Eukaryota</taxon>
        <taxon>Fungi</taxon>
        <taxon>Dikarya</taxon>
        <taxon>Basidiomycota</taxon>
        <taxon>Ustilaginomycotina</taxon>
        <taxon>Malasseziomycetes</taxon>
        <taxon>Malasseziales</taxon>
        <taxon>Malasseziaceae</taxon>
        <taxon>Malassezia</taxon>
    </lineage>
</organism>
<evidence type="ECO:0000256" key="2">
    <source>
        <dbReference type="ARBA" id="ARBA00004760"/>
    </source>
</evidence>
<dbReference type="AlphaFoldDB" id="A0AAF0J721"/>
<feature type="transmembrane region" description="Helical" evidence="13">
    <location>
        <begin position="309"/>
        <end position="333"/>
    </location>
</feature>
<dbReference type="Gene3D" id="3.60.10.10">
    <property type="entry name" value="Endonuclease/exonuclease/phosphatase"/>
    <property type="match status" value="1"/>
</dbReference>
<sequence length="387" mass="41934">MRVLTLNCWGLKYLSRLRVARLRAIGDYLADTDYDVIALQEIWVESEDWRYVKSVCSKKYPHATFFFAAAFGAGLAVLSRHPIVSVDTHMYSLTGVPVFVHQGDWIAGKACGCATIQHPTLGLVDVWNTHQRAFRASEAFELAELCRASFEKGRHVLCMGDLNSLPDSLCISLLRDYAQLEDAYDGALKSGSEPDEITCDSPRNTWTKGKPLDALAQRHGGKRLDYVLSRSPGEKAVRCTSLKVTLDQLVPALGVSFSDHFGVEAEFELVQQPESDIKPAASEPLIRTAELLRGALVEASQQQAVQVGIFVGGLVGALASIVGAACAASQLAAGASAGVVVALGLATIAFSWVGTTALYSGVVWGEWHKRAIRGLLVRIETRVKSDD</sequence>
<evidence type="ECO:0000256" key="10">
    <source>
        <dbReference type="ARBA" id="ARBA00022989"/>
    </source>
</evidence>
<evidence type="ECO:0000256" key="9">
    <source>
        <dbReference type="ARBA" id="ARBA00022919"/>
    </source>
</evidence>
<evidence type="ECO:0000256" key="1">
    <source>
        <dbReference type="ARBA" id="ARBA00004141"/>
    </source>
</evidence>
<gene>
    <name evidence="15" type="primary">ISC1</name>
    <name evidence="15" type="ORF">MCUN1_003038</name>
</gene>
<dbReference type="GO" id="GO:0004767">
    <property type="term" value="F:sphingomyelin phosphodiesterase activity"/>
    <property type="evidence" value="ECO:0007669"/>
    <property type="project" value="UniProtKB-EC"/>
</dbReference>
<evidence type="ECO:0000256" key="4">
    <source>
        <dbReference type="ARBA" id="ARBA00006335"/>
    </source>
</evidence>
<accession>A0AAF0J721</accession>
<feature type="transmembrane region" description="Helical" evidence="13">
    <location>
        <begin position="339"/>
        <end position="364"/>
    </location>
</feature>
<keyword evidence="6" id="KW-0479">Metal-binding</keyword>
<keyword evidence="12 13" id="KW-0472">Membrane</keyword>
<keyword evidence="5 13" id="KW-0812">Transmembrane</keyword>
<dbReference type="PANTHER" id="PTHR16320:SF24">
    <property type="entry name" value="PHOSPHODIESTERASE, PUTATIVE-RELATED"/>
    <property type="match status" value="1"/>
</dbReference>
<evidence type="ECO:0000256" key="11">
    <source>
        <dbReference type="ARBA" id="ARBA00023098"/>
    </source>
</evidence>
<keyword evidence="9" id="KW-0746">Sphingolipid metabolism</keyword>
<proteinExistence type="inferred from homology"/>
<comment type="similarity">
    <text evidence="4">Belongs to the neutral sphingomyelinase family.</text>
</comment>
<evidence type="ECO:0000256" key="6">
    <source>
        <dbReference type="ARBA" id="ARBA00022723"/>
    </source>
</evidence>
<evidence type="ECO:0000313" key="15">
    <source>
        <dbReference type="EMBL" id="WFD36162.1"/>
    </source>
</evidence>
<evidence type="ECO:0000256" key="12">
    <source>
        <dbReference type="ARBA" id="ARBA00023136"/>
    </source>
</evidence>
<keyword evidence="16" id="KW-1185">Reference proteome</keyword>
<evidence type="ECO:0000313" key="16">
    <source>
        <dbReference type="Proteomes" id="UP001219933"/>
    </source>
</evidence>
<keyword evidence="11" id="KW-0443">Lipid metabolism</keyword>
<dbReference type="InterPro" id="IPR036691">
    <property type="entry name" value="Endo/exonu/phosph_ase_sf"/>
</dbReference>
<dbReference type="GO" id="GO:0006665">
    <property type="term" value="P:sphingolipid metabolic process"/>
    <property type="evidence" value="ECO:0007669"/>
    <property type="project" value="UniProtKB-KW"/>
</dbReference>
<keyword evidence="8" id="KW-0460">Magnesium</keyword>
<comment type="pathway">
    <text evidence="2">Lipid metabolism; sphingolipid metabolism.</text>
</comment>
<dbReference type="InterPro" id="IPR038772">
    <property type="entry name" value="Sph/SMPD2-like"/>
</dbReference>
<evidence type="ECO:0000259" key="14">
    <source>
        <dbReference type="Pfam" id="PF03372"/>
    </source>
</evidence>
<keyword evidence="10 13" id="KW-1133">Transmembrane helix</keyword>
<dbReference type="EMBL" id="CP119880">
    <property type="protein sequence ID" value="WFD36162.1"/>
    <property type="molecule type" value="Genomic_DNA"/>
</dbReference>
<evidence type="ECO:0000256" key="3">
    <source>
        <dbReference type="ARBA" id="ARBA00004991"/>
    </source>
</evidence>
<dbReference type="GO" id="GO:0046872">
    <property type="term" value="F:metal ion binding"/>
    <property type="evidence" value="ECO:0007669"/>
    <property type="project" value="UniProtKB-KW"/>
</dbReference>
<protein>
    <submittedName>
        <fullName evidence="15">Sphingomyelin phosphodiesterase</fullName>
        <ecNumber evidence="15">3.1.4.12</ecNumber>
    </submittedName>
</protein>
<evidence type="ECO:0000256" key="13">
    <source>
        <dbReference type="SAM" id="Phobius"/>
    </source>
</evidence>
<evidence type="ECO:0000256" key="8">
    <source>
        <dbReference type="ARBA" id="ARBA00022842"/>
    </source>
</evidence>
<name>A0AAF0J721_9BASI</name>
<dbReference type="EC" id="3.1.4.12" evidence="15"/>
<dbReference type="Proteomes" id="UP001219933">
    <property type="component" value="Chromosome 4"/>
</dbReference>
<feature type="transmembrane region" description="Helical" evidence="13">
    <location>
        <begin position="60"/>
        <end position="78"/>
    </location>
</feature>
<comment type="pathway">
    <text evidence="3">Sphingolipid metabolism.</text>
</comment>
<dbReference type="InterPro" id="IPR005135">
    <property type="entry name" value="Endo/exonuclease/phosphatase"/>
</dbReference>
<evidence type="ECO:0000256" key="7">
    <source>
        <dbReference type="ARBA" id="ARBA00022801"/>
    </source>
</evidence>
<dbReference type="SUPFAM" id="SSF56219">
    <property type="entry name" value="DNase I-like"/>
    <property type="match status" value="1"/>
</dbReference>
<dbReference type="GO" id="GO:0016020">
    <property type="term" value="C:membrane"/>
    <property type="evidence" value="ECO:0007669"/>
    <property type="project" value="UniProtKB-SubCell"/>
</dbReference>
<dbReference type="PANTHER" id="PTHR16320">
    <property type="entry name" value="SPHINGOMYELINASE FAMILY MEMBER"/>
    <property type="match status" value="1"/>
</dbReference>
<dbReference type="Pfam" id="PF03372">
    <property type="entry name" value="Exo_endo_phos"/>
    <property type="match status" value="1"/>
</dbReference>
<evidence type="ECO:0000256" key="5">
    <source>
        <dbReference type="ARBA" id="ARBA00022692"/>
    </source>
</evidence>
<keyword evidence="7 15" id="KW-0378">Hydrolase</keyword>
<comment type="subcellular location">
    <subcellularLocation>
        <location evidence="1">Membrane</location>
        <topology evidence="1">Multi-pass membrane protein</topology>
    </subcellularLocation>
</comment>
<feature type="domain" description="Endonuclease/exonuclease/phosphatase" evidence="14">
    <location>
        <begin position="4"/>
        <end position="260"/>
    </location>
</feature>